<dbReference type="InParanoid" id="J9D6D8"/>
<comment type="caution">
    <text evidence="2">The sequence shown here is derived from an EMBL/GenBank/DDBJ whole genome shotgun (WGS) entry which is preliminary data.</text>
</comment>
<evidence type="ECO:0000256" key="1">
    <source>
        <dbReference type="SAM" id="SignalP"/>
    </source>
</evidence>
<name>J9D6D8_EDHAE</name>
<evidence type="ECO:0000313" key="2">
    <source>
        <dbReference type="EMBL" id="EJW03069.1"/>
    </source>
</evidence>
<dbReference type="HOGENOM" id="CLU_1250662_0_0_1"/>
<reference evidence="3" key="2">
    <citation type="submission" date="2015-07" db="EMBL/GenBank/DDBJ databases">
        <title>Contrasting host-pathogen interactions and genome evolution in two generalist and specialist microsporidian pathogens of mosquitoes.</title>
        <authorList>
            <consortium name="The Broad Institute Genomics Platform"/>
            <consortium name="The Broad Institute Genome Sequencing Center for Infectious Disease"/>
            <person name="Cuomo C.A."/>
            <person name="Sanscrainte N.D."/>
            <person name="Goldberg J.M."/>
            <person name="Heiman D."/>
            <person name="Young S."/>
            <person name="Zeng Q."/>
            <person name="Becnel J.J."/>
            <person name="Birren B.W."/>
        </authorList>
    </citation>
    <scope>NUCLEOTIDE SEQUENCE [LARGE SCALE GENOMIC DNA]</scope>
    <source>
        <strain evidence="3">USNM 41457</strain>
    </source>
</reference>
<keyword evidence="3" id="KW-1185">Reference proteome</keyword>
<gene>
    <name evidence="2" type="ORF">EDEG_02548</name>
</gene>
<reference evidence="2 3" key="1">
    <citation type="submission" date="2011-08" db="EMBL/GenBank/DDBJ databases">
        <authorList>
            <person name="Liu Z.J."/>
            <person name="Shi F.L."/>
            <person name="Lu J.Q."/>
            <person name="Li M."/>
            <person name="Wang Z.L."/>
        </authorList>
    </citation>
    <scope>NUCLEOTIDE SEQUENCE [LARGE SCALE GENOMIC DNA]</scope>
    <source>
        <strain evidence="2 3">USNM 41457</strain>
    </source>
</reference>
<keyword evidence="1" id="KW-0732">Signal</keyword>
<organism evidence="2 3">
    <name type="scientific">Edhazardia aedis (strain USNM 41457)</name>
    <name type="common">Microsporidian parasite</name>
    <dbReference type="NCBI Taxonomy" id="1003232"/>
    <lineage>
        <taxon>Eukaryota</taxon>
        <taxon>Fungi</taxon>
        <taxon>Fungi incertae sedis</taxon>
        <taxon>Microsporidia</taxon>
        <taxon>Edhazardia</taxon>
    </lineage>
</organism>
<dbReference type="VEuPathDB" id="MicrosporidiaDB:EDEG_02548"/>
<dbReference type="AlphaFoldDB" id="J9D6D8"/>
<feature type="chain" id="PRO_5003822854" evidence="1">
    <location>
        <begin position="23"/>
        <end position="221"/>
    </location>
</feature>
<accession>J9D6D8</accession>
<evidence type="ECO:0000313" key="3">
    <source>
        <dbReference type="Proteomes" id="UP000003163"/>
    </source>
</evidence>
<sequence length="221" mass="26387">MKLEVQMMNFFIFLYLFLGVFKCENNSLFSTNPCIKFFIKYFNNKRSNNYHRLYELRAEITEKLKPECKSVLKEIFNDIINKEVFILSDIAKHYVNVNVDLAYKTDLFYNFHKPSFKNDSYFDKIIKNLLNVVKEKLYKSSLILKKGIEVRKTKLMTFAISFNDKFRETLVESKKIDNLEFLRLKQDLLVNVQSHMKNLSIENFNAFTKCKKETKKKSSLL</sequence>
<proteinExistence type="predicted"/>
<feature type="signal peptide" evidence="1">
    <location>
        <begin position="1"/>
        <end position="22"/>
    </location>
</feature>
<dbReference type="EMBL" id="AFBI03000046">
    <property type="protein sequence ID" value="EJW03069.1"/>
    <property type="molecule type" value="Genomic_DNA"/>
</dbReference>
<protein>
    <submittedName>
        <fullName evidence="2">Uncharacterized protein</fullName>
    </submittedName>
</protein>
<dbReference type="Proteomes" id="UP000003163">
    <property type="component" value="Unassembled WGS sequence"/>
</dbReference>